<dbReference type="EMBL" id="DRXW01000218">
    <property type="protein sequence ID" value="HHR34006.1"/>
    <property type="molecule type" value="Genomic_DNA"/>
</dbReference>
<evidence type="ECO:0000313" key="1">
    <source>
        <dbReference type="EMBL" id="HHR34006.1"/>
    </source>
</evidence>
<name>A0A7C5Y499_9BACT</name>
<protein>
    <submittedName>
        <fullName evidence="1">Uncharacterized protein</fullName>
    </submittedName>
</protein>
<organism evidence="1">
    <name type="scientific">Fervidobacterium nodosum</name>
    <dbReference type="NCBI Taxonomy" id="2424"/>
    <lineage>
        <taxon>Bacteria</taxon>
        <taxon>Thermotogati</taxon>
        <taxon>Thermotogota</taxon>
        <taxon>Thermotogae</taxon>
        <taxon>Thermotogales</taxon>
        <taxon>Fervidobacteriaceae</taxon>
        <taxon>Fervidobacterium</taxon>
    </lineage>
</organism>
<comment type="caution">
    <text evidence="1">The sequence shown here is derived from an EMBL/GenBank/DDBJ whole genome shotgun (WGS) entry which is preliminary data.</text>
</comment>
<dbReference type="AlphaFoldDB" id="A0A7C5Y499"/>
<sequence length="139" mass="15838">MKKVLWILVFVIFLSLFTEGTTFAAKKKEVVNIKAIYELDNWIGANYELFLKEYKLKMPKKINLNFASSTSEFFTLANVKVDLGAITIQGVIVISGDKVTPNNRVAILKELIRVTLEDNKKGKDADKIINDFFKKYGIK</sequence>
<gene>
    <name evidence="1" type="ORF">ENM46_03560</name>
</gene>
<proteinExistence type="predicted"/>
<accession>A0A7C5Y499</accession>
<reference evidence="1" key="1">
    <citation type="journal article" date="2020" name="mSystems">
        <title>Genome- and Community-Level Interaction Insights into Carbon Utilization and Element Cycling Functions of Hydrothermarchaeota in Hydrothermal Sediment.</title>
        <authorList>
            <person name="Zhou Z."/>
            <person name="Liu Y."/>
            <person name="Xu W."/>
            <person name="Pan J."/>
            <person name="Luo Z.H."/>
            <person name="Li M."/>
        </authorList>
    </citation>
    <scope>NUCLEOTIDE SEQUENCE [LARGE SCALE GENOMIC DNA]</scope>
    <source>
        <strain evidence="1">SpSt-1088</strain>
    </source>
</reference>